<dbReference type="PROSITE" id="PS50931">
    <property type="entry name" value="HTH_LYSR"/>
    <property type="match status" value="1"/>
</dbReference>
<feature type="domain" description="HTH lysR-type" evidence="1">
    <location>
        <begin position="25"/>
        <end position="74"/>
    </location>
</feature>
<dbReference type="GO" id="GO:0010628">
    <property type="term" value="P:positive regulation of gene expression"/>
    <property type="evidence" value="ECO:0007669"/>
    <property type="project" value="TreeGrafter"/>
</dbReference>
<reference evidence="3" key="1">
    <citation type="submission" date="2017-06" db="EMBL/GenBank/DDBJ databases">
        <authorList>
            <person name="Rodrigo-Torres L."/>
            <person name="Arahal R.D."/>
            <person name="Lucena T."/>
        </authorList>
    </citation>
    <scope>NUCLEOTIDE SEQUENCE [LARGE SCALE GENOMIC DNA]</scope>
    <source>
        <strain evidence="3">CECT 9192</strain>
    </source>
</reference>
<dbReference type="SUPFAM" id="SSF46785">
    <property type="entry name" value="Winged helix' DNA-binding domain"/>
    <property type="match status" value="1"/>
</dbReference>
<keyword evidence="3" id="KW-1185">Reference proteome</keyword>
<keyword evidence="2" id="KW-0238">DNA-binding</keyword>
<dbReference type="GO" id="GO:0043565">
    <property type="term" value="F:sequence-specific DNA binding"/>
    <property type="evidence" value="ECO:0007669"/>
    <property type="project" value="TreeGrafter"/>
</dbReference>
<dbReference type="PANTHER" id="PTHR30427">
    <property type="entry name" value="TRANSCRIPTIONAL ACTIVATOR PROTEIN LYSR"/>
    <property type="match status" value="1"/>
</dbReference>
<gene>
    <name evidence="2" type="ORF">PAND9192_01668</name>
</gene>
<evidence type="ECO:0000313" key="2">
    <source>
        <dbReference type="EMBL" id="SMY35000.1"/>
    </source>
</evidence>
<protein>
    <submittedName>
        <fullName evidence="2">DNA-binding transcriptional regulator LysR</fullName>
    </submittedName>
</protein>
<dbReference type="PRINTS" id="PR00039">
    <property type="entry name" value="HTHLYSR"/>
</dbReference>
<evidence type="ECO:0000259" key="1">
    <source>
        <dbReference type="PROSITE" id="PS50931"/>
    </source>
</evidence>
<dbReference type="Pfam" id="PF00126">
    <property type="entry name" value="HTH_1"/>
    <property type="match status" value="1"/>
</dbReference>
<dbReference type="Proteomes" id="UP000195719">
    <property type="component" value="Unassembled WGS sequence"/>
</dbReference>
<sequence length="105" mass="11977">MFLLYKVHIINLYVGVYEAILSACFRSVVECQTVTVAADLLNISQPVVSRLLSSLKEQLKFKLFIRQRSRLILSDESQAFYLEVAKVFDAVNRLDSAVEAIRTHL</sequence>
<proteinExistence type="predicted"/>
<dbReference type="EMBL" id="FYAJ01000002">
    <property type="protein sequence ID" value="SMY35000.1"/>
    <property type="molecule type" value="Genomic_DNA"/>
</dbReference>
<dbReference type="GO" id="GO:0003700">
    <property type="term" value="F:DNA-binding transcription factor activity"/>
    <property type="evidence" value="ECO:0007669"/>
    <property type="project" value="InterPro"/>
</dbReference>
<dbReference type="RefSeq" id="WP_087853367.1">
    <property type="nucleotide sequence ID" value="NZ_FYAJ01000002.1"/>
</dbReference>
<dbReference type="InterPro" id="IPR036388">
    <property type="entry name" value="WH-like_DNA-bd_sf"/>
</dbReference>
<dbReference type="Gene3D" id="1.10.10.10">
    <property type="entry name" value="Winged helix-like DNA-binding domain superfamily/Winged helix DNA-binding domain"/>
    <property type="match status" value="1"/>
</dbReference>
<name>A0A1Y6MGT6_9GAMM</name>
<organism evidence="2 3">
    <name type="scientific">Photobacterium andalusiense</name>
    <dbReference type="NCBI Taxonomy" id="2204296"/>
    <lineage>
        <taxon>Bacteria</taxon>
        <taxon>Pseudomonadati</taxon>
        <taxon>Pseudomonadota</taxon>
        <taxon>Gammaproteobacteria</taxon>
        <taxon>Vibrionales</taxon>
        <taxon>Vibrionaceae</taxon>
        <taxon>Photobacterium</taxon>
    </lineage>
</organism>
<dbReference type="InterPro" id="IPR000847">
    <property type="entry name" value="LysR_HTH_N"/>
</dbReference>
<dbReference type="AlphaFoldDB" id="A0A1Y6MGT6"/>
<dbReference type="PANTHER" id="PTHR30427:SF1">
    <property type="entry name" value="TRANSCRIPTIONAL ACTIVATOR PROTEIN LYSR"/>
    <property type="match status" value="1"/>
</dbReference>
<dbReference type="InterPro" id="IPR036390">
    <property type="entry name" value="WH_DNA-bd_sf"/>
</dbReference>
<accession>A0A1Y6MGT6</accession>
<evidence type="ECO:0000313" key="3">
    <source>
        <dbReference type="Proteomes" id="UP000195719"/>
    </source>
</evidence>